<dbReference type="Gramene" id="TKW30660">
    <property type="protein sequence ID" value="TKW30660"/>
    <property type="gene ID" value="SEVIR_2G052350v2"/>
</dbReference>
<evidence type="ECO:0008006" key="4">
    <source>
        <dbReference type="Google" id="ProtNLM"/>
    </source>
</evidence>
<keyword evidence="3" id="KW-1185">Reference proteome</keyword>
<feature type="chain" id="PRO_5020521251" description="Secreted protein" evidence="1">
    <location>
        <begin position="21"/>
        <end position="75"/>
    </location>
</feature>
<dbReference type="EMBL" id="CM016553">
    <property type="protein sequence ID" value="TKW30660.1"/>
    <property type="molecule type" value="Genomic_DNA"/>
</dbReference>
<feature type="signal peptide" evidence="1">
    <location>
        <begin position="1"/>
        <end position="20"/>
    </location>
</feature>
<accession>A0A4U6VLS0</accession>
<organism evidence="2 3">
    <name type="scientific">Setaria viridis</name>
    <name type="common">Green bristlegrass</name>
    <name type="synonym">Setaria italica subsp. viridis</name>
    <dbReference type="NCBI Taxonomy" id="4556"/>
    <lineage>
        <taxon>Eukaryota</taxon>
        <taxon>Viridiplantae</taxon>
        <taxon>Streptophyta</taxon>
        <taxon>Embryophyta</taxon>
        <taxon>Tracheophyta</taxon>
        <taxon>Spermatophyta</taxon>
        <taxon>Magnoliopsida</taxon>
        <taxon>Liliopsida</taxon>
        <taxon>Poales</taxon>
        <taxon>Poaceae</taxon>
        <taxon>PACMAD clade</taxon>
        <taxon>Panicoideae</taxon>
        <taxon>Panicodae</taxon>
        <taxon>Paniceae</taxon>
        <taxon>Cenchrinae</taxon>
        <taxon>Setaria</taxon>
    </lineage>
</organism>
<protein>
    <recommendedName>
        <fullName evidence="4">Secreted protein</fullName>
    </recommendedName>
</protein>
<evidence type="ECO:0000256" key="1">
    <source>
        <dbReference type="SAM" id="SignalP"/>
    </source>
</evidence>
<gene>
    <name evidence="2" type="ORF">SEVIR_2G052350v2</name>
</gene>
<sequence>MSVIFACYVLPILFSEPVDAVFPLFLSHNCSSCFCTLLPCSYLVDPVQHPSICKDVKCWLSLCFRRHLEISLYFL</sequence>
<keyword evidence="1" id="KW-0732">Signal</keyword>
<proteinExistence type="predicted"/>
<dbReference type="Proteomes" id="UP000298652">
    <property type="component" value="Chromosome 2"/>
</dbReference>
<dbReference type="AlphaFoldDB" id="A0A4U6VLS0"/>
<name>A0A4U6VLS0_SETVI</name>
<evidence type="ECO:0000313" key="3">
    <source>
        <dbReference type="Proteomes" id="UP000298652"/>
    </source>
</evidence>
<evidence type="ECO:0000313" key="2">
    <source>
        <dbReference type="EMBL" id="TKW30660.1"/>
    </source>
</evidence>
<reference evidence="2" key="1">
    <citation type="submission" date="2019-03" db="EMBL/GenBank/DDBJ databases">
        <title>WGS assembly of Setaria viridis.</title>
        <authorList>
            <person name="Huang P."/>
            <person name="Jenkins J."/>
            <person name="Grimwood J."/>
            <person name="Barry K."/>
            <person name="Healey A."/>
            <person name="Mamidi S."/>
            <person name="Sreedasyam A."/>
            <person name="Shu S."/>
            <person name="Feldman M."/>
            <person name="Wu J."/>
            <person name="Yu Y."/>
            <person name="Chen C."/>
            <person name="Johnson J."/>
            <person name="Rokhsar D."/>
            <person name="Baxter I."/>
            <person name="Schmutz J."/>
            <person name="Brutnell T."/>
            <person name="Kellogg E."/>
        </authorList>
    </citation>
    <scope>NUCLEOTIDE SEQUENCE [LARGE SCALE GENOMIC DNA]</scope>
</reference>